<accession>A0A058Z691</accession>
<dbReference type="Proteomes" id="UP000030693">
    <property type="component" value="Unassembled WGS sequence"/>
</dbReference>
<keyword evidence="3" id="KW-1185">Reference proteome</keyword>
<feature type="region of interest" description="Disordered" evidence="1">
    <location>
        <begin position="14"/>
        <end position="70"/>
    </location>
</feature>
<feature type="compositionally biased region" description="Pro residues" evidence="1">
    <location>
        <begin position="34"/>
        <end position="50"/>
    </location>
</feature>
<dbReference type="EMBL" id="KB932207">
    <property type="protein sequence ID" value="KCV69017.1"/>
    <property type="molecule type" value="Genomic_DNA"/>
</dbReference>
<feature type="compositionally biased region" description="Low complexity" evidence="1">
    <location>
        <begin position="57"/>
        <end position="70"/>
    </location>
</feature>
<reference evidence="2" key="1">
    <citation type="submission" date="2013-04" db="EMBL/GenBank/DDBJ databases">
        <title>The Genome Sequence of Fonticula alba ATCC 38817.</title>
        <authorList>
            <consortium name="The Broad Institute Genomics Platform"/>
            <person name="Russ C."/>
            <person name="Cuomo C."/>
            <person name="Burger G."/>
            <person name="Gray M.W."/>
            <person name="Holland P.W.H."/>
            <person name="King N."/>
            <person name="Lang F.B.F."/>
            <person name="Roger A.J."/>
            <person name="Ruiz-Trillo I."/>
            <person name="Brown M."/>
            <person name="Walker B."/>
            <person name="Young S."/>
            <person name="Zeng Q."/>
            <person name="Gargeya S."/>
            <person name="Fitzgerald M."/>
            <person name="Haas B."/>
            <person name="Abouelleil A."/>
            <person name="Allen A.W."/>
            <person name="Alvarado L."/>
            <person name="Arachchi H.M."/>
            <person name="Berlin A.M."/>
            <person name="Chapman S.B."/>
            <person name="Gainer-Dewar J."/>
            <person name="Goldberg J."/>
            <person name="Griggs A."/>
            <person name="Gujja S."/>
            <person name="Hansen M."/>
            <person name="Howarth C."/>
            <person name="Imamovic A."/>
            <person name="Ireland A."/>
            <person name="Larimer J."/>
            <person name="McCowan C."/>
            <person name="Murphy C."/>
            <person name="Pearson M."/>
            <person name="Poon T.W."/>
            <person name="Priest M."/>
            <person name="Roberts A."/>
            <person name="Saif S."/>
            <person name="Shea T."/>
            <person name="Sisk P."/>
            <person name="Sykes S."/>
            <person name="Wortman J."/>
            <person name="Nusbaum C."/>
            <person name="Birren B."/>
        </authorList>
    </citation>
    <scope>NUCLEOTIDE SEQUENCE [LARGE SCALE GENOMIC DNA]</scope>
    <source>
        <strain evidence="2">ATCC 38817</strain>
    </source>
</reference>
<proteinExistence type="predicted"/>
<protein>
    <submittedName>
        <fullName evidence="2">Uncharacterized protein</fullName>
    </submittedName>
</protein>
<dbReference type="GeneID" id="20529162"/>
<gene>
    <name evidence="2" type="ORF">H696_04437</name>
</gene>
<evidence type="ECO:0000313" key="2">
    <source>
        <dbReference type="EMBL" id="KCV69017.1"/>
    </source>
</evidence>
<evidence type="ECO:0000313" key="3">
    <source>
        <dbReference type="Proteomes" id="UP000030693"/>
    </source>
</evidence>
<dbReference type="AlphaFoldDB" id="A0A058Z691"/>
<dbReference type="RefSeq" id="XP_009496588.1">
    <property type="nucleotide sequence ID" value="XM_009498313.1"/>
</dbReference>
<name>A0A058Z691_FONAL</name>
<organism evidence="2">
    <name type="scientific">Fonticula alba</name>
    <name type="common">Slime mold</name>
    <dbReference type="NCBI Taxonomy" id="691883"/>
    <lineage>
        <taxon>Eukaryota</taxon>
        <taxon>Rotosphaerida</taxon>
        <taxon>Fonticulaceae</taxon>
        <taxon>Fonticula</taxon>
    </lineage>
</organism>
<sequence>MLSRLSVQPLARALRPGSSPLLGGAAFRSTVPARPGPPRPGGKPTPPGAKPPHSRPGKGPTPAAAGARAAATGAASLPPGLTSAFTQTTGLAVKAARQRFPAMFEPRNQAIILGSLIAYESVGFLLIRYGFSVYDVGAPLLVIGARLSVKTLVTALSAVATTAYLLPKGDARASLFTRLRTTVADAATRIAGHISRQSAPGVGLLGPAATATTAAADAQAPGTKANLLAATRTRLGSWYRAVFTTTNAQRLSGLIVIRRGVSMLVLAPVLAGLYILPGIPRDYLSWDLSRNVDPAAVGLGGGKLAMVAAEEVGAPGGIPPGLSGHLDALLDNPIVQAAGREARILYATIISQTFLQPFYLLGVAQCLRLLRR</sequence>
<evidence type="ECO:0000256" key="1">
    <source>
        <dbReference type="SAM" id="MobiDB-lite"/>
    </source>
</evidence>